<comment type="similarity">
    <text evidence="2 8">Belongs to the cytochrome P450 family.</text>
</comment>
<reference evidence="10 11" key="1">
    <citation type="journal article" date="2014" name="Proc. Natl. Acad. Sci. U.S.A.">
        <title>Trajectory and genomic determinants of fungal-pathogen speciation and host adaptation.</title>
        <authorList>
            <person name="Hu X."/>
            <person name="Xiao G."/>
            <person name="Zheng P."/>
            <person name="Shang Y."/>
            <person name="Su Y."/>
            <person name="Zhang X."/>
            <person name="Liu X."/>
            <person name="Zhan S."/>
            <person name="St Leger R.J."/>
            <person name="Wang C."/>
        </authorList>
    </citation>
    <scope>NUCLEOTIDE SEQUENCE [LARGE SCALE GENOMIC DNA]</scope>
    <source>
        <strain evidence="10 11">ARSEF 1941</strain>
    </source>
</reference>
<proteinExistence type="inferred from homology"/>
<dbReference type="OrthoDB" id="1470350at2759"/>
<feature type="transmembrane region" description="Helical" evidence="9">
    <location>
        <begin position="12"/>
        <end position="34"/>
    </location>
</feature>
<dbReference type="SUPFAM" id="SSF48264">
    <property type="entry name" value="Cytochrome P450"/>
    <property type="match status" value="1"/>
</dbReference>
<keyword evidence="9" id="KW-0472">Membrane</keyword>
<keyword evidence="3 7" id="KW-0349">Heme</keyword>
<dbReference type="PROSITE" id="PS00086">
    <property type="entry name" value="CYTOCHROME_P450"/>
    <property type="match status" value="1"/>
</dbReference>
<dbReference type="PANTHER" id="PTHR24305">
    <property type="entry name" value="CYTOCHROME P450"/>
    <property type="match status" value="1"/>
</dbReference>
<dbReference type="GO" id="GO:0020037">
    <property type="term" value="F:heme binding"/>
    <property type="evidence" value="ECO:0007669"/>
    <property type="project" value="InterPro"/>
</dbReference>
<keyword evidence="9" id="KW-1133">Transmembrane helix</keyword>
<evidence type="ECO:0000256" key="4">
    <source>
        <dbReference type="ARBA" id="ARBA00022723"/>
    </source>
</evidence>
<comment type="cofactor">
    <cofactor evidence="1 7">
        <name>heme</name>
        <dbReference type="ChEBI" id="CHEBI:30413"/>
    </cofactor>
</comment>
<evidence type="ECO:0000313" key="10">
    <source>
        <dbReference type="EMBL" id="KHN97204.1"/>
    </source>
</evidence>
<organism evidence="10 11">
    <name type="scientific">Metarhizium album (strain ARSEF 1941)</name>
    <dbReference type="NCBI Taxonomy" id="1081103"/>
    <lineage>
        <taxon>Eukaryota</taxon>
        <taxon>Fungi</taxon>
        <taxon>Dikarya</taxon>
        <taxon>Ascomycota</taxon>
        <taxon>Pezizomycotina</taxon>
        <taxon>Sordariomycetes</taxon>
        <taxon>Hypocreomycetidae</taxon>
        <taxon>Hypocreales</taxon>
        <taxon>Clavicipitaceae</taxon>
        <taxon>Metarhizium</taxon>
    </lineage>
</organism>
<name>A0A0B2WU85_METAS</name>
<gene>
    <name evidence="10" type="ORF">MAM_04801</name>
</gene>
<evidence type="ECO:0000313" key="11">
    <source>
        <dbReference type="Proteomes" id="UP000030816"/>
    </source>
</evidence>
<dbReference type="Proteomes" id="UP000030816">
    <property type="component" value="Unassembled WGS sequence"/>
</dbReference>
<sequence>MKLDIETLTRLLNTANVVGIVLTTLIFYLGYYTLRPLPIPGIPYNEDAAARVFGDLKSVKAAQYRRQWIWSQPREHGTVISQLFLFPFRRPTVIVSDYREAVDICSRRVRDFDRGTRNKECVGITAPNFHFTLESRDPRFRHHRELVRDLMTPWFLETVCFVDTLWAETGITTRDANNIVKVATPRVYENAAALVRLWGVKELKARGRAFPANHDLYLSTLDTMCAVAFGMGQESSAVGQQTRHMEEFEPTQHWAVGEPVRFPTVPTDAHLESILDIPEMVAIAQRSPFPALSQRLALLSPRHARAHWNRRRMIRKQTEQALGRISSLGETYTPKSALDHLLHREKMASFRAGREPDFFSPVIRDEVLGYLLGGHDSTATVLSWWTKHMQCFQNVQSRLRQALRHAYPKAVEEARWPTSEEISGTSVPYLDAVVEESLRVASVATLISRTATCDTHILGHSIPRGTDVLLSLTGPSLTEPAVPVAESRRTAACQQAKDGMPAWGEDIGEYKPERWLRVERQDGREDVHVFNPHAGPSLAFSTGPRQCFGKKLALLQLKTTMALLLWNFELKEVHESLSGWDITERLVNLPKSCYVSLARTGHEEGRSN</sequence>
<dbReference type="HOGENOM" id="CLU_025001_1_0_1"/>
<evidence type="ECO:0000256" key="7">
    <source>
        <dbReference type="PIRSR" id="PIRSR602403-1"/>
    </source>
</evidence>
<keyword evidence="8" id="KW-0560">Oxidoreductase</keyword>
<evidence type="ECO:0000256" key="9">
    <source>
        <dbReference type="SAM" id="Phobius"/>
    </source>
</evidence>
<evidence type="ECO:0000256" key="1">
    <source>
        <dbReference type="ARBA" id="ARBA00001971"/>
    </source>
</evidence>
<protein>
    <submittedName>
        <fullName evidence="10">Cytochrome P450 monooxygenase</fullName>
    </submittedName>
</protein>
<dbReference type="PANTHER" id="PTHR24305:SF232">
    <property type="entry name" value="P450, PUTATIVE (EUROFUNG)-RELATED"/>
    <property type="match status" value="1"/>
</dbReference>
<keyword evidence="5 7" id="KW-0408">Iron</keyword>
<keyword evidence="6 8" id="KW-0503">Monooxygenase</keyword>
<dbReference type="AlphaFoldDB" id="A0A0B2WU85"/>
<dbReference type="GO" id="GO:0016705">
    <property type="term" value="F:oxidoreductase activity, acting on paired donors, with incorporation or reduction of molecular oxygen"/>
    <property type="evidence" value="ECO:0007669"/>
    <property type="project" value="InterPro"/>
</dbReference>
<dbReference type="Pfam" id="PF00067">
    <property type="entry name" value="p450"/>
    <property type="match status" value="2"/>
</dbReference>
<evidence type="ECO:0000256" key="3">
    <source>
        <dbReference type="ARBA" id="ARBA00022617"/>
    </source>
</evidence>
<keyword evidence="4 7" id="KW-0479">Metal-binding</keyword>
<keyword evidence="9" id="KW-0812">Transmembrane</keyword>
<evidence type="ECO:0000256" key="5">
    <source>
        <dbReference type="ARBA" id="ARBA00023004"/>
    </source>
</evidence>
<accession>A0A0B2WU85</accession>
<dbReference type="PRINTS" id="PR00465">
    <property type="entry name" value="EP450IV"/>
</dbReference>
<dbReference type="InterPro" id="IPR050121">
    <property type="entry name" value="Cytochrome_P450_monoxygenase"/>
</dbReference>
<dbReference type="InterPro" id="IPR001128">
    <property type="entry name" value="Cyt_P450"/>
</dbReference>
<feature type="binding site" description="axial binding residue" evidence="7">
    <location>
        <position position="547"/>
    </location>
    <ligand>
        <name>heme</name>
        <dbReference type="ChEBI" id="CHEBI:30413"/>
    </ligand>
    <ligandPart>
        <name>Fe</name>
        <dbReference type="ChEBI" id="CHEBI:18248"/>
    </ligandPart>
</feature>
<dbReference type="GO" id="GO:0005506">
    <property type="term" value="F:iron ion binding"/>
    <property type="evidence" value="ECO:0007669"/>
    <property type="project" value="InterPro"/>
</dbReference>
<evidence type="ECO:0000256" key="6">
    <source>
        <dbReference type="ARBA" id="ARBA00023033"/>
    </source>
</evidence>
<keyword evidence="11" id="KW-1185">Reference proteome</keyword>
<dbReference type="GO" id="GO:0004497">
    <property type="term" value="F:monooxygenase activity"/>
    <property type="evidence" value="ECO:0007669"/>
    <property type="project" value="UniProtKB-KW"/>
</dbReference>
<dbReference type="RefSeq" id="XP_040678270.1">
    <property type="nucleotide sequence ID" value="XM_040823599.1"/>
</dbReference>
<dbReference type="InterPro" id="IPR002403">
    <property type="entry name" value="Cyt_P450_E_grp-IV"/>
</dbReference>
<evidence type="ECO:0000256" key="2">
    <source>
        <dbReference type="ARBA" id="ARBA00010617"/>
    </source>
</evidence>
<dbReference type="STRING" id="1081103.A0A0B2WU85"/>
<dbReference type="GeneID" id="63739256"/>
<dbReference type="InterPro" id="IPR017972">
    <property type="entry name" value="Cyt_P450_CS"/>
</dbReference>
<dbReference type="Gene3D" id="1.10.630.10">
    <property type="entry name" value="Cytochrome P450"/>
    <property type="match status" value="1"/>
</dbReference>
<dbReference type="InterPro" id="IPR036396">
    <property type="entry name" value="Cyt_P450_sf"/>
</dbReference>
<dbReference type="PRINTS" id="PR00385">
    <property type="entry name" value="P450"/>
</dbReference>
<evidence type="ECO:0000256" key="8">
    <source>
        <dbReference type="RuleBase" id="RU000461"/>
    </source>
</evidence>
<dbReference type="EMBL" id="AZHE01000011">
    <property type="protein sequence ID" value="KHN97204.1"/>
    <property type="molecule type" value="Genomic_DNA"/>
</dbReference>
<comment type="caution">
    <text evidence="10">The sequence shown here is derived from an EMBL/GenBank/DDBJ whole genome shotgun (WGS) entry which is preliminary data.</text>
</comment>